<proteinExistence type="predicted"/>
<sequence>MALPMEVRSIVHDVLSERLSAVVDNRFDAGEFRLSESAKCGRYRVAKVLGMVKEEHDEVDAGYFERGHLIERWVVEGFRRKFPRRCRTQQTVKTPFGDTGHIDLWFPAERRIIEVKSVSDREQDLPRPEHVMQVQAYMHFLRNARGERRADSSELVYVRYGRQLSYEVHIVPYDEAVGQAIEDELRMLHEYAERYELPPIPSGYDPMSPPCMTYYGRAERCPLWSVCWKGSDRAPKLDAPEVADWVRDLAMLDAEKKALKAQEKTLEEAMKDIQAKLGALLDIYGVKQVSADGVTVTRTVVTPKPKFDMEAALADGALPTDVVERYQKVPKPYETWYVKRPKGQKEDAE</sequence>
<keyword evidence="3" id="KW-0378">Hydrolase</keyword>
<keyword evidence="1" id="KW-0547">Nucleotide-binding</keyword>
<evidence type="ECO:0000256" key="8">
    <source>
        <dbReference type="SAM" id="Coils"/>
    </source>
</evidence>
<organism evidence="10 11">
    <name type="scientific">Alicyclobacillus vulcanalis</name>
    <dbReference type="NCBI Taxonomy" id="252246"/>
    <lineage>
        <taxon>Bacteria</taxon>
        <taxon>Bacillati</taxon>
        <taxon>Bacillota</taxon>
        <taxon>Bacilli</taxon>
        <taxon>Bacillales</taxon>
        <taxon>Alicyclobacillaceae</taxon>
        <taxon>Alicyclobacillus</taxon>
    </lineage>
</organism>
<name>A0A1N7MS50_9BACL</name>
<keyword evidence="11" id="KW-1185">Reference proteome</keyword>
<dbReference type="GO" id="GO:0003677">
    <property type="term" value="F:DNA binding"/>
    <property type="evidence" value="ECO:0007669"/>
    <property type="project" value="UniProtKB-KW"/>
</dbReference>
<evidence type="ECO:0000313" key="10">
    <source>
        <dbReference type="EMBL" id="SIS88946.1"/>
    </source>
</evidence>
<keyword evidence="6" id="KW-0238">DNA-binding</keyword>
<keyword evidence="2" id="KW-0227">DNA damage</keyword>
<keyword evidence="5" id="KW-0067">ATP-binding</keyword>
<dbReference type="AlphaFoldDB" id="A0A1N7MS50"/>
<dbReference type="Gene3D" id="3.90.320.10">
    <property type="match status" value="1"/>
</dbReference>
<dbReference type="GO" id="GO:0006281">
    <property type="term" value="P:DNA repair"/>
    <property type="evidence" value="ECO:0007669"/>
    <property type="project" value="UniProtKB-KW"/>
</dbReference>
<dbReference type="RefSeq" id="WP_159437307.1">
    <property type="nucleotide sequence ID" value="NZ_FTOO01000006.1"/>
</dbReference>
<evidence type="ECO:0000256" key="6">
    <source>
        <dbReference type="ARBA" id="ARBA00023125"/>
    </source>
</evidence>
<evidence type="ECO:0000259" key="9">
    <source>
        <dbReference type="Pfam" id="PF12705"/>
    </source>
</evidence>
<feature type="coiled-coil region" evidence="8">
    <location>
        <begin position="242"/>
        <end position="276"/>
    </location>
</feature>
<dbReference type="Pfam" id="PF12705">
    <property type="entry name" value="PDDEXK_1"/>
    <property type="match status" value="1"/>
</dbReference>
<dbReference type="InterPro" id="IPR038726">
    <property type="entry name" value="PDDEXK_AddAB-type"/>
</dbReference>
<evidence type="ECO:0000256" key="7">
    <source>
        <dbReference type="ARBA" id="ARBA00023204"/>
    </source>
</evidence>
<evidence type="ECO:0000256" key="3">
    <source>
        <dbReference type="ARBA" id="ARBA00022801"/>
    </source>
</evidence>
<keyword evidence="8" id="KW-0175">Coiled coil</keyword>
<evidence type="ECO:0000256" key="2">
    <source>
        <dbReference type="ARBA" id="ARBA00022763"/>
    </source>
</evidence>
<protein>
    <recommendedName>
        <fullName evidence="9">PD-(D/E)XK endonuclease-like domain-containing protein</fullName>
    </recommendedName>
</protein>
<dbReference type="GO" id="GO:0016787">
    <property type="term" value="F:hydrolase activity"/>
    <property type="evidence" value="ECO:0007669"/>
    <property type="project" value="UniProtKB-KW"/>
</dbReference>
<dbReference type="GO" id="GO:0005524">
    <property type="term" value="F:ATP binding"/>
    <property type="evidence" value="ECO:0007669"/>
    <property type="project" value="UniProtKB-KW"/>
</dbReference>
<evidence type="ECO:0000313" key="11">
    <source>
        <dbReference type="Proteomes" id="UP000186156"/>
    </source>
</evidence>
<dbReference type="OrthoDB" id="2987225at2"/>
<keyword evidence="4" id="KW-0347">Helicase</keyword>
<evidence type="ECO:0000256" key="4">
    <source>
        <dbReference type="ARBA" id="ARBA00022806"/>
    </source>
</evidence>
<gene>
    <name evidence="10" type="ORF">SAMN05421799_10669</name>
</gene>
<dbReference type="GO" id="GO:0004386">
    <property type="term" value="F:helicase activity"/>
    <property type="evidence" value="ECO:0007669"/>
    <property type="project" value="UniProtKB-KW"/>
</dbReference>
<evidence type="ECO:0000256" key="5">
    <source>
        <dbReference type="ARBA" id="ARBA00022840"/>
    </source>
</evidence>
<reference evidence="11" key="1">
    <citation type="submission" date="2017-01" db="EMBL/GenBank/DDBJ databases">
        <authorList>
            <person name="Varghese N."/>
            <person name="Submissions S."/>
        </authorList>
    </citation>
    <scope>NUCLEOTIDE SEQUENCE [LARGE SCALE GENOMIC DNA]</scope>
    <source>
        <strain evidence="11">DSM 16176</strain>
    </source>
</reference>
<keyword evidence="7" id="KW-0234">DNA repair</keyword>
<evidence type="ECO:0000256" key="1">
    <source>
        <dbReference type="ARBA" id="ARBA00022741"/>
    </source>
</evidence>
<dbReference type="InterPro" id="IPR011604">
    <property type="entry name" value="PDDEXK-like_dom_sf"/>
</dbReference>
<feature type="domain" description="PD-(D/E)XK endonuclease-like" evidence="9">
    <location>
        <begin position="75"/>
        <end position="227"/>
    </location>
</feature>
<accession>A0A1N7MS50</accession>
<dbReference type="Proteomes" id="UP000186156">
    <property type="component" value="Unassembled WGS sequence"/>
</dbReference>
<dbReference type="STRING" id="252246.SAMN05421799_10669"/>
<dbReference type="EMBL" id="FTOO01000006">
    <property type="protein sequence ID" value="SIS88946.1"/>
    <property type="molecule type" value="Genomic_DNA"/>
</dbReference>